<feature type="transmembrane region" description="Helical" evidence="15">
    <location>
        <begin position="106"/>
        <end position="127"/>
    </location>
</feature>
<keyword evidence="5 15" id="KW-0812">Transmembrane</keyword>
<keyword evidence="3 14" id="KW-0444">Lipid biosynthesis</keyword>
<evidence type="ECO:0000256" key="15">
    <source>
        <dbReference type="SAM" id="Phobius"/>
    </source>
</evidence>
<comment type="catalytic activity">
    <reaction evidence="14">
        <text>octadecanoyl-CoA + 2 Fe(II)-[cytochrome b5] + O2 + 2 H(+) = (9Z)-octadecenoyl-CoA + 2 Fe(III)-[cytochrome b5] + 2 H2O</text>
        <dbReference type="Rhea" id="RHEA:19721"/>
        <dbReference type="Rhea" id="RHEA-COMP:10438"/>
        <dbReference type="Rhea" id="RHEA-COMP:10439"/>
        <dbReference type="ChEBI" id="CHEBI:15377"/>
        <dbReference type="ChEBI" id="CHEBI:15378"/>
        <dbReference type="ChEBI" id="CHEBI:15379"/>
        <dbReference type="ChEBI" id="CHEBI:29033"/>
        <dbReference type="ChEBI" id="CHEBI:29034"/>
        <dbReference type="ChEBI" id="CHEBI:57387"/>
        <dbReference type="ChEBI" id="CHEBI:57394"/>
        <dbReference type="EC" id="1.14.19.1"/>
    </reaction>
</comment>
<dbReference type="GO" id="GO:0005789">
    <property type="term" value="C:endoplasmic reticulum membrane"/>
    <property type="evidence" value="ECO:0007669"/>
    <property type="project" value="TreeGrafter"/>
</dbReference>
<dbReference type="PANTHER" id="PTHR11351">
    <property type="entry name" value="ACYL-COA DESATURASE"/>
    <property type="match status" value="1"/>
</dbReference>
<keyword evidence="8 15" id="KW-1133">Transmembrane helix</keyword>
<evidence type="ECO:0000256" key="2">
    <source>
        <dbReference type="ARBA" id="ARBA00009295"/>
    </source>
</evidence>
<name>A0A138ZXJ0_GONPJ</name>
<dbReference type="SUPFAM" id="SSF55856">
    <property type="entry name" value="Cytochrome b5-like heme/steroid binding domain"/>
    <property type="match status" value="1"/>
</dbReference>
<evidence type="ECO:0000256" key="6">
    <source>
        <dbReference type="ARBA" id="ARBA00022723"/>
    </source>
</evidence>
<dbReference type="InterPro" id="IPR036400">
    <property type="entry name" value="Cyt_B5-like_heme/steroid_sf"/>
</dbReference>
<dbReference type="PRINTS" id="PR00075">
    <property type="entry name" value="FACDDSATRASE"/>
</dbReference>
<dbReference type="InterPro" id="IPR001199">
    <property type="entry name" value="Cyt_B5-like_heme/steroid-bd"/>
</dbReference>
<dbReference type="GO" id="GO:0005506">
    <property type="term" value="F:iron ion binding"/>
    <property type="evidence" value="ECO:0007669"/>
    <property type="project" value="TreeGrafter"/>
</dbReference>
<dbReference type="GO" id="GO:0006636">
    <property type="term" value="P:unsaturated fatty acid biosynthetic process"/>
    <property type="evidence" value="ECO:0007669"/>
    <property type="project" value="UniProtKB-UniRule"/>
</dbReference>
<dbReference type="Gene3D" id="3.10.120.10">
    <property type="entry name" value="Cytochrome b5-like heme/steroid binding domain"/>
    <property type="match status" value="1"/>
</dbReference>
<dbReference type="PROSITE" id="PS00191">
    <property type="entry name" value="CYTOCHROME_B5_1"/>
    <property type="match status" value="1"/>
</dbReference>
<comment type="subcellular location">
    <subcellularLocation>
        <location evidence="1">Membrane</location>
        <topology evidence="1">Multi-pass membrane protein</topology>
    </subcellularLocation>
</comment>
<dbReference type="AlphaFoldDB" id="A0A138ZXJ0"/>
<dbReference type="EC" id="1.14.19.1" evidence="14"/>
<dbReference type="InterPro" id="IPR005804">
    <property type="entry name" value="FA_desaturase_dom"/>
</dbReference>
<dbReference type="InterPro" id="IPR015876">
    <property type="entry name" value="Acyl-CoA_DS"/>
</dbReference>
<keyword evidence="9 14" id="KW-0560">Oxidoreductase</keyword>
<dbReference type="Pfam" id="PF00173">
    <property type="entry name" value="Cyt-b5"/>
    <property type="match status" value="1"/>
</dbReference>
<feature type="domain" description="Cytochrome b5 heme-binding" evidence="16">
    <location>
        <begin position="342"/>
        <end position="421"/>
    </location>
</feature>
<keyword evidence="7 14" id="KW-0276">Fatty acid metabolism</keyword>
<evidence type="ECO:0000256" key="8">
    <source>
        <dbReference type="ARBA" id="ARBA00022989"/>
    </source>
</evidence>
<comment type="cofactor">
    <cofactor evidence="14">
        <name>Fe(2+)</name>
        <dbReference type="ChEBI" id="CHEBI:29033"/>
    </cofactor>
    <text evidence="14">Expected to bind 2 Fe(2+) ions per subunit.</text>
</comment>
<evidence type="ECO:0000256" key="1">
    <source>
        <dbReference type="ARBA" id="ARBA00004141"/>
    </source>
</evidence>
<evidence type="ECO:0000256" key="13">
    <source>
        <dbReference type="ARBA" id="ARBA00023160"/>
    </source>
</evidence>
<evidence type="ECO:0000256" key="12">
    <source>
        <dbReference type="ARBA" id="ARBA00023136"/>
    </source>
</evidence>
<dbReference type="OMA" id="WNDWRGG"/>
<keyword evidence="4 14" id="KW-0349">Heme</keyword>
<proteinExistence type="inferred from homology"/>
<keyword evidence="6 14" id="KW-0479">Metal-binding</keyword>
<evidence type="ECO:0000256" key="11">
    <source>
        <dbReference type="ARBA" id="ARBA00023098"/>
    </source>
</evidence>
<keyword evidence="12 15" id="KW-0472">Membrane</keyword>
<evidence type="ECO:0000256" key="3">
    <source>
        <dbReference type="ARBA" id="ARBA00022516"/>
    </source>
</evidence>
<evidence type="ECO:0000259" key="16">
    <source>
        <dbReference type="PROSITE" id="PS50255"/>
    </source>
</evidence>
<dbReference type="PIRSF" id="PIRSF000345">
    <property type="entry name" value="OLE1"/>
    <property type="match status" value="1"/>
</dbReference>
<gene>
    <name evidence="17" type="ORF">M427DRAFT_105886</name>
</gene>
<dbReference type="Pfam" id="PF00487">
    <property type="entry name" value="FA_desaturase"/>
    <property type="match status" value="1"/>
</dbReference>
<dbReference type="SMART" id="SM01117">
    <property type="entry name" value="Cyt-b5"/>
    <property type="match status" value="1"/>
</dbReference>
<reference evidence="17 18" key="1">
    <citation type="journal article" date="2015" name="Genome Biol. Evol.">
        <title>Phylogenomic analyses indicate that early fungi evolved digesting cell walls of algal ancestors of land plants.</title>
        <authorList>
            <person name="Chang Y."/>
            <person name="Wang S."/>
            <person name="Sekimoto S."/>
            <person name="Aerts A.L."/>
            <person name="Choi C."/>
            <person name="Clum A."/>
            <person name="LaButti K.M."/>
            <person name="Lindquist E.A."/>
            <person name="Yee Ngan C."/>
            <person name="Ohm R.A."/>
            <person name="Salamov A.A."/>
            <person name="Grigoriev I.V."/>
            <person name="Spatafora J.W."/>
            <person name="Berbee M.L."/>
        </authorList>
    </citation>
    <scope>NUCLEOTIDE SEQUENCE [LARGE SCALE GENOMIC DNA]</scope>
    <source>
        <strain evidence="17 18">JEL478</strain>
    </source>
</reference>
<evidence type="ECO:0000256" key="9">
    <source>
        <dbReference type="ARBA" id="ARBA00023002"/>
    </source>
</evidence>
<dbReference type="GO" id="GO:0020037">
    <property type="term" value="F:heme binding"/>
    <property type="evidence" value="ECO:0007669"/>
    <property type="project" value="InterPro"/>
</dbReference>
<keyword evidence="11 14" id="KW-0443">Lipid metabolism</keyword>
<dbReference type="EMBL" id="KQ965883">
    <property type="protein sequence ID" value="KXS09194.1"/>
    <property type="molecule type" value="Genomic_DNA"/>
</dbReference>
<evidence type="ECO:0000256" key="5">
    <source>
        <dbReference type="ARBA" id="ARBA00022692"/>
    </source>
</evidence>
<protein>
    <recommendedName>
        <fullName evidence="14">Acyl-CoA desaturase</fullName>
        <ecNumber evidence="14">1.14.19.1</ecNumber>
    </recommendedName>
</protein>
<feature type="transmembrane region" description="Helical" evidence="15">
    <location>
        <begin position="188"/>
        <end position="210"/>
    </location>
</feature>
<organism evidence="17 18">
    <name type="scientific">Gonapodya prolifera (strain JEL478)</name>
    <name type="common">Monoblepharis prolifera</name>
    <dbReference type="NCBI Taxonomy" id="1344416"/>
    <lineage>
        <taxon>Eukaryota</taxon>
        <taxon>Fungi</taxon>
        <taxon>Fungi incertae sedis</taxon>
        <taxon>Chytridiomycota</taxon>
        <taxon>Chytridiomycota incertae sedis</taxon>
        <taxon>Monoblepharidomycetes</taxon>
        <taxon>Monoblepharidales</taxon>
        <taxon>Gonapodyaceae</taxon>
        <taxon>Gonapodya</taxon>
    </lineage>
</organism>
<sequence length="450" mass="51493">MTTVKKLSYAEKLNRISVAQGSDVQHTYTQPELAEIQKPEYEWSNVNWLHAVLLTTTPALAAYGVATTPLEWKTGVWSVFWYTCTGLGITAGYHRLWAHKSYTAGSIYQSLFAFFGAGAFQGSIRWWSRGHRQHHRYTDTQKDPYSARKGAFWSHMGWMLVHEKPKNRGYVDITDLDRDPLVRFQHNFYLPIAIFGAFVFPTLVAGYGWGDWRGGFFYAGILRQVLIHHATFCVNSLAHLIGEQPFDDRLTPRNHFITALVTLGEGNHNFHHEYPTDYRNAIKWWQYDPTKWVIWAASVLGLTWDLHEFPSNEIRKGEIKMIEKKINDEKAHLDYGVPVEELPGWSFAECEFKAKAAQEKLIVIDNVVYTVGNFMDEHPGGANLLKFSIGHDVTYQFNGGVYFHNNAARNMMQRMRVARITGDPSPLEDDLVVDDDEKWVGLASGKVKAV</sequence>
<keyword evidence="18" id="KW-1185">Reference proteome</keyword>
<dbReference type="STRING" id="1344416.A0A138ZXJ0"/>
<evidence type="ECO:0000313" key="18">
    <source>
        <dbReference type="Proteomes" id="UP000070544"/>
    </source>
</evidence>
<evidence type="ECO:0000256" key="7">
    <source>
        <dbReference type="ARBA" id="ARBA00022832"/>
    </source>
</evidence>
<dbReference type="CDD" id="cd03505">
    <property type="entry name" value="Delta9-FADS-like"/>
    <property type="match status" value="1"/>
</dbReference>
<dbReference type="PANTHER" id="PTHR11351:SF31">
    <property type="entry name" value="DESATURASE 1, ISOFORM A-RELATED"/>
    <property type="match status" value="1"/>
</dbReference>
<dbReference type="InterPro" id="IPR018506">
    <property type="entry name" value="Cyt_B5_heme-BS"/>
</dbReference>
<dbReference type="InterPro" id="IPR009160">
    <property type="entry name" value="Acyl-CoA_deSatase_haem/ster-bd"/>
</dbReference>
<dbReference type="PROSITE" id="PS50255">
    <property type="entry name" value="CYTOCHROME_B5_2"/>
    <property type="match status" value="1"/>
</dbReference>
<feature type="transmembrane region" description="Helical" evidence="15">
    <location>
        <begin position="75"/>
        <end position="94"/>
    </location>
</feature>
<evidence type="ECO:0000256" key="10">
    <source>
        <dbReference type="ARBA" id="ARBA00023004"/>
    </source>
</evidence>
<evidence type="ECO:0000256" key="4">
    <source>
        <dbReference type="ARBA" id="ARBA00022617"/>
    </source>
</evidence>
<keyword evidence="14" id="KW-0813">Transport</keyword>
<comment type="function">
    <text evidence="14">Stearoyl-CoA desaturase that utilizes O(2) and electrons from reduced cytochrome b5 to introduce the first double bond into saturated fatty acyl-CoA substrates.</text>
</comment>
<accession>A0A138ZXJ0</accession>
<comment type="similarity">
    <text evidence="2 14">Belongs to the fatty acid desaturase type 1 family.</text>
</comment>
<dbReference type="OrthoDB" id="10260134at2759"/>
<keyword evidence="13 14" id="KW-0275">Fatty acid biosynthesis</keyword>
<keyword evidence="10 14" id="KW-0408">Iron</keyword>
<evidence type="ECO:0000313" key="17">
    <source>
        <dbReference type="EMBL" id="KXS09194.1"/>
    </source>
</evidence>
<keyword evidence="14" id="KW-0249">Electron transport</keyword>
<dbReference type="GO" id="GO:0004768">
    <property type="term" value="F:stearoyl-CoA 9-desaturase activity"/>
    <property type="evidence" value="ECO:0007669"/>
    <property type="project" value="UniProtKB-UniRule"/>
</dbReference>
<evidence type="ECO:0000256" key="14">
    <source>
        <dbReference type="PIRNR" id="PIRNR000345"/>
    </source>
</evidence>
<dbReference type="Proteomes" id="UP000070544">
    <property type="component" value="Unassembled WGS sequence"/>
</dbReference>